<dbReference type="CDD" id="cd08499">
    <property type="entry name" value="PBP2_Ylib_like"/>
    <property type="match status" value="1"/>
</dbReference>
<dbReference type="PROSITE" id="PS51257">
    <property type="entry name" value="PROKAR_LIPOPROTEIN"/>
    <property type="match status" value="1"/>
</dbReference>
<evidence type="ECO:0000256" key="3">
    <source>
        <dbReference type="ARBA" id="ARBA00022729"/>
    </source>
</evidence>
<evidence type="ECO:0000259" key="4">
    <source>
        <dbReference type="Pfam" id="PF00496"/>
    </source>
</evidence>
<evidence type="ECO:0000256" key="1">
    <source>
        <dbReference type="ARBA" id="ARBA00005695"/>
    </source>
</evidence>
<dbReference type="PANTHER" id="PTHR30290:SF9">
    <property type="entry name" value="OLIGOPEPTIDE-BINDING PROTEIN APPA"/>
    <property type="match status" value="1"/>
</dbReference>
<evidence type="ECO:0000313" key="6">
    <source>
        <dbReference type="Proteomes" id="UP001059773"/>
    </source>
</evidence>
<dbReference type="Gene3D" id="3.10.105.10">
    <property type="entry name" value="Dipeptide-binding Protein, Domain 3"/>
    <property type="match status" value="1"/>
</dbReference>
<protein>
    <submittedName>
        <fullName evidence="5">Glutathione ABC transporter substrate-binding protein</fullName>
    </submittedName>
</protein>
<evidence type="ECO:0000313" key="5">
    <source>
        <dbReference type="EMBL" id="UUI03024.1"/>
    </source>
</evidence>
<dbReference type="InterPro" id="IPR039424">
    <property type="entry name" value="SBP_5"/>
</dbReference>
<dbReference type="PANTHER" id="PTHR30290">
    <property type="entry name" value="PERIPLASMIC BINDING COMPONENT OF ABC TRANSPORTER"/>
    <property type="match status" value="1"/>
</dbReference>
<name>A0ABY5JWS7_9BACI</name>
<feature type="domain" description="Solute-binding protein family 5" evidence="4">
    <location>
        <begin position="87"/>
        <end position="448"/>
    </location>
</feature>
<evidence type="ECO:0000256" key="2">
    <source>
        <dbReference type="ARBA" id="ARBA00022448"/>
    </source>
</evidence>
<dbReference type="Gene3D" id="3.90.76.10">
    <property type="entry name" value="Dipeptide-binding Protein, Domain 1"/>
    <property type="match status" value="1"/>
</dbReference>
<keyword evidence="6" id="KW-1185">Reference proteome</keyword>
<reference evidence="5" key="1">
    <citation type="submission" date="2022-07" db="EMBL/GenBank/DDBJ databases">
        <title>FELIX.</title>
        <authorList>
            <person name="Wan K.H."/>
            <person name="Park S."/>
            <person name="Lawrence Q."/>
            <person name="Eichenberger J.P."/>
            <person name="Booth B.W."/>
            <person name="Piaggio A.J."/>
            <person name="Chandler J.C."/>
            <person name="Franklin A.B."/>
            <person name="Celniker S.E."/>
        </authorList>
    </citation>
    <scope>NUCLEOTIDE SEQUENCE</scope>
    <source>
        <strain evidence="5">QA-1986 374</strain>
    </source>
</reference>
<dbReference type="Proteomes" id="UP001059773">
    <property type="component" value="Chromosome"/>
</dbReference>
<keyword evidence="3" id="KW-0732">Signal</keyword>
<comment type="similarity">
    <text evidence="1">Belongs to the bacterial solute-binding protein 5 family.</text>
</comment>
<keyword evidence="2" id="KW-0813">Transport</keyword>
<dbReference type="InterPro" id="IPR000914">
    <property type="entry name" value="SBP_5_dom"/>
</dbReference>
<dbReference type="Gene3D" id="3.40.190.10">
    <property type="entry name" value="Periplasmic binding protein-like II"/>
    <property type="match status" value="1"/>
</dbReference>
<organism evidence="5 6">
    <name type="scientific">Oceanobacillus jeddahense</name>
    <dbReference type="NCBI Taxonomy" id="1462527"/>
    <lineage>
        <taxon>Bacteria</taxon>
        <taxon>Bacillati</taxon>
        <taxon>Bacillota</taxon>
        <taxon>Bacilli</taxon>
        <taxon>Bacillales</taxon>
        <taxon>Bacillaceae</taxon>
        <taxon>Oceanobacillus</taxon>
    </lineage>
</organism>
<dbReference type="RefSeq" id="WP_256708205.1">
    <property type="nucleotide sequence ID" value="NZ_CP101914.1"/>
</dbReference>
<dbReference type="SUPFAM" id="SSF53850">
    <property type="entry name" value="Periplasmic binding protein-like II"/>
    <property type="match status" value="1"/>
</dbReference>
<gene>
    <name evidence="5" type="ORF">NP439_23835</name>
</gene>
<dbReference type="InterPro" id="IPR030678">
    <property type="entry name" value="Peptide/Ni-bd"/>
</dbReference>
<proteinExistence type="inferred from homology"/>
<accession>A0ABY5JWS7</accession>
<dbReference type="Pfam" id="PF00496">
    <property type="entry name" value="SBP_bac_5"/>
    <property type="match status" value="1"/>
</dbReference>
<sequence length="531" mass="58943">MISSKRIFYILFLIVVSILITACASEPENTSESNAEGDPAGEEGGDLVIAKVSDAVSLDPNGSNDIPSYDVQRNIFETLVKQDEEMELVPGLATEWENVEDNVWEFKLREGITFHDGSPFNAEVAKANIERIIDPDVGSSQSAMFEMITNIEVIDEYTIAIETEYPFAPLPAHLAHPVSGIVSLEVVEEDYEAMENGEAPGSVINSNPIGTGYFLFDEWKTGEYVRLVKNEDYWDGTALLDSVTFKVVSEDLTRIAELNTGDSHISTPLSPSDVAQVESTDGVSVNQQSSVSYAYIGFNMEKEPFDDQRVRQAVSMAVEKEQIIDGIYDGYGALANGPIPPDLQGHDENVKDLEYDVEKAKELLAEAGYEDGFSTTIWTNDDRERVDTATNVQAQLAEIGVDAEVEVLEWGAYLEKTANGEHDMFVLGWVTGTGDADYSVYPLFHSDSVGSPGNRTFTEDDELDNLIVEARQMTDENKRMDLYSQIQEKLVDIAPTININFQEYLMAVRDEVKGLSQLPTQYLQLKDVYIE</sequence>
<dbReference type="EMBL" id="CP101914">
    <property type="protein sequence ID" value="UUI03024.1"/>
    <property type="molecule type" value="Genomic_DNA"/>
</dbReference>
<dbReference type="PIRSF" id="PIRSF002741">
    <property type="entry name" value="MppA"/>
    <property type="match status" value="1"/>
</dbReference>